<evidence type="ECO:0000256" key="2">
    <source>
        <dbReference type="ARBA" id="ARBA00009295"/>
    </source>
</evidence>
<comment type="domain">
    <text evidence="12">The histidine box domains are involved in binding the catalytic metal ions.</text>
</comment>
<evidence type="ECO:0000256" key="7">
    <source>
        <dbReference type="ARBA" id="ARBA00023002"/>
    </source>
</evidence>
<dbReference type="GO" id="GO:0006633">
    <property type="term" value="P:fatty acid biosynthetic process"/>
    <property type="evidence" value="ECO:0007669"/>
    <property type="project" value="UniProtKB-KW"/>
</dbReference>
<name>A0AA38XXP8_9EURO</name>
<keyword evidence="11 12" id="KW-0275">Fatty acid biosynthesis</keyword>
<evidence type="ECO:0000256" key="5">
    <source>
        <dbReference type="ARBA" id="ARBA00022832"/>
    </source>
</evidence>
<keyword evidence="5" id="KW-0276">Fatty acid metabolism</keyword>
<comment type="caution">
    <text evidence="16">The sequence shown here is derived from an EMBL/GenBank/DDBJ whole genome shotgun (WGS) entry which is preliminary data.</text>
</comment>
<evidence type="ECO:0000256" key="11">
    <source>
        <dbReference type="ARBA" id="ARBA00023160"/>
    </source>
</evidence>
<keyword evidence="4 12" id="KW-0812">Transmembrane</keyword>
<evidence type="ECO:0000256" key="9">
    <source>
        <dbReference type="ARBA" id="ARBA00023098"/>
    </source>
</evidence>
<evidence type="ECO:0000256" key="1">
    <source>
        <dbReference type="ARBA" id="ARBA00004141"/>
    </source>
</evidence>
<accession>A0AA38XXP8</accession>
<keyword evidence="10 13" id="KW-0472">Membrane</keyword>
<keyword evidence="14" id="KW-0732">Signal</keyword>
<reference evidence="16" key="1">
    <citation type="submission" date="2022-10" db="EMBL/GenBank/DDBJ databases">
        <title>Culturing micro-colonial fungi from biological soil crusts in the Mojave desert and describing Neophaeococcomyces mojavensis, and introducing the new genera and species Taxawa tesnikishii.</title>
        <authorList>
            <person name="Kurbessoian T."/>
            <person name="Stajich J.E."/>
        </authorList>
    </citation>
    <scope>NUCLEOTIDE SEQUENCE</scope>
    <source>
        <strain evidence="16">TK_35</strain>
    </source>
</reference>
<evidence type="ECO:0000256" key="12">
    <source>
        <dbReference type="RuleBase" id="RU000581"/>
    </source>
</evidence>
<keyword evidence="3 12" id="KW-0444">Lipid biosynthesis</keyword>
<dbReference type="InterPro" id="IPR015876">
    <property type="entry name" value="Acyl-CoA_DS"/>
</dbReference>
<dbReference type="PANTHER" id="PTHR11351:SF31">
    <property type="entry name" value="DESATURASE 1, ISOFORM A-RELATED"/>
    <property type="match status" value="1"/>
</dbReference>
<feature type="transmembrane region" description="Helical" evidence="13">
    <location>
        <begin position="475"/>
        <end position="497"/>
    </location>
</feature>
<feature type="transmembrane region" description="Helical" evidence="13">
    <location>
        <begin position="327"/>
        <end position="346"/>
    </location>
</feature>
<comment type="similarity">
    <text evidence="2 12">Belongs to the fatty acid desaturase type 1 family.</text>
</comment>
<dbReference type="InterPro" id="IPR005804">
    <property type="entry name" value="FA_desaturase_dom"/>
</dbReference>
<evidence type="ECO:0000256" key="14">
    <source>
        <dbReference type="SAM" id="SignalP"/>
    </source>
</evidence>
<organism evidence="16">
    <name type="scientific">Knufia peltigerae</name>
    <dbReference type="NCBI Taxonomy" id="1002370"/>
    <lineage>
        <taxon>Eukaryota</taxon>
        <taxon>Fungi</taxon>
        <taxon>Dikarya</taxon>
        <taxon>Ascomycota</taxon>
        <taxon>Pezizomycotina</taxon>
        <taxon>Eurotiomycetes</taxon>
        <taxon>Chaetothyriomycetidae</taxon>
        <taxon>Chaetothyriales</taxon>
        <taxon>Trichomeriaceae</taxon>
        <taxon>Knufia</taxon>
    </lineage>
</organism>
<feature type="transmembrane region" description="Helical" evidence="13">
    <location>
        <begin position="441"/>
        <end position="460"/>
    </location>
</feature>
<keyword evidence="8" id="KW-0408">Iron</keyword>
<comment type="cofactor">
    <cofactor evidence="12">
        <name>Fe(2+)</name>
        <dbReference type="ChEBI" id="CHEBI:29033"/>
    </cofactor>
</comment>
<keyword evidence="9" id="KW-0443">Lipid metabolism</keyword>
<dbReference type="AlphaFoldDB" id="A0AA38XXP8"/>
<evidence type="ECO:0000256" key="3">
    <source>
        <dbReference type="ARBA" id="ARBA00022516"/>
    </source>
</evidence>
<feature type="signal peptide" evidence="14">
    <location>
        <begin position="1"/>
        <end position="15"/>
    </location>
</feature>
<keyword evidence="6 13" id="KW-1133">Transmembrane helix</keyword>
<evidence type="ECO:0000256" key="4">
    <source>
        <dbReference type="ARBA" id="ARBA00022692"/>
    </source>
</evidence>
<evidence type="ECO:0000259" key="15">
    <source>
        <dbReference type="Pfam" id="PF00487"/>
    </source>
</evidence>
<dbReference type="PRINTS" id="PR00075">
    <property type="entry name" value="FACDDSATRASE"/>
</dbReference>
<dbReference type="PANTHER" id="PTHR11351">
    <property type="entry name" value="ACYL-COA DESATURASE"/>
    <property type="match status" value="1"/>
</dbReference>
<comment type="subcellular location">
    <subcellularLocation>
        <location evidence="1">Membrane</location>
        <topology evidence="1">Multi-pass membrane protein</topology>
    </subcellularLocation>
</comment>
<evidence type="ECO:0000256" key="6">
    <source>
        <dbReference type="ARBA" id="ARBA00022989"/>
    </source>
</evidence>
<evidence type="ECO:0000313" key="16">
    <source>
        <dbReference type="EMBL" id="KAJ9627519.1"/>
    </source>
</evidence>
<dbReference type="GO" id="GO:0016020">
    <property type="term" value="C:membrane"/>
    <property type="evidence" value="ECO:0007669"/>
    <property type="project" value="UniProtKB-SubCell"/>
</dbReference>
<gene>
    <name evidence="16" type="ORF">H2204_009746</name>
</gene>
<evidence type="ECO:0000256" key="8">
    <source>
        <dbReference type="ARBA" id="ARBA00023004"/>
    </source>
</evidence>
<evidence type="ECO:0000256" key="13">
    <source>
        <dbReference type="SAM" id="Phobius"/>
    </source>
</evidence>
<feature type="chain" id="PRO_5041383046" description="Fatty acid desaturase domain-containing protein" evidence="14">
    <location>
        <begin position="16"/>
        <end position="578"/>
    </location>
</feature>
<dbReference type="EMBL" id="JAPDRN010000077">
    <property type="protein sequence ID" value="KAJ9627519.1"/>
    <property type="molecule type" value="Genomic_DNA"/>
</dbReference>
<dbReference type="GO" id="GO:0016717">
    <property type="term" value="F:oxidoreductase activity, acting on paired donors, with oxidation of a pair of donors resulting in the reduction of molecular oxygen to two molecules of water"/>
    <property type="evidence" value="ECO:0007669"/>
    <property type="project" value="InterPro"/>
</dbReference>
<protein>
    <recommendedName>
        <fullName evidence="15">Fatty acid desaturase domain-containing protein</fullName>
    </recommendedName>
</protein>
<dbReference type="Pfam" id="PF00487">
    <property type="entry name" value="FA_desaturase"/>
    <property type="match status" value="1"/>
</dbReference>
<feature type="domain" description="Fatty acid desaturase" evidence="15">
    <location>
        <begin position="324"/>
        <end position="546"/>
    </location>
</feature>
<keyword evidence="7 12" id="KW-0560">Oxidoreductase</keyword>
<proteinExistence type="inferred from homology"/>
<dbReference type="CDD" id="cd03505">
    <property type="entry name" value="Delta9-FADS-like"/>
    <property type="match status" value="1"/>
</dbReference>
<evidence type="ECO:0000256" key="10">
    <source>
        <dbReference type="ARBA" id="ARBA00023136"/>
    </source>
</evidence>
<sequence>MRLVWLLLLTPCAAGAAPLLRSEGVATLPNGTTAYREVHWQREAGDGSERWVEYLCPAGQPFARKQMPAAVRAQARGYVLQDARNGQAARVVVGRDGVQVDWKEDTSAPSRTKQLPLPADAVIDAGFDAAVRAHWQTLLGGTPVSLPFLVPGRQRFYPVQVQYRGPVRWQGLAAHAMEVRLDTWFGAVAPRLSLVYADADRRLLEFRGTSNLRDARGDYPQVTVRFSAPATEQPEQRWRDELQRPLVSSCVAIDSLGLPSMASVAPPLRRRSRLLRTFKRWFDTDAGSEAAADGGQGDRIDWLRALPFALLHVACLGVIWVGVSWTAVAVAVFLYAIRMFAITAFYHRYFSHRTFEASRTVQFVFAVIGAASVQRGPLWWAAHHRHHHRHADQPQDPHSPRQGGFWRSHMGWFLTRSAFATDLQRIPDLARYPELRWLDRFDTVVPVLLAAALYGLGAVLERVAPALHTSGPQLLVWGFFISTVVLFHATVTINSLAHRFGRRRFETRDDSRNNLWLALLTFGEGWHNNHHFFPGTARQGFHWWEIDISWYGLRVMAALGLVKGLKPIPAWVLAKARH</sequence>